<dbReference type="GO" id="GO:0006754">
    <property type="term" value="P:ATP biosynthetic process"/>
    <property type="evidence" value="ECO:0007669"/>
    <property type="project" value="UniProtKB-KW"/>
</dbReference>
<evidence type="ECO:0000313" key="9">
    <source>
        <dbReference type="EMBL" id="AAG18415.1"/>
    </source>
</evidence>
<dbReference type="GO" id="GO:0016787">
    <property type="term" value="F:hydrolase activity"/>
    <property type="evidence" value="ECO:0007669"/>
    <property type="project" value="UniProtKB-KW"/>
</dbReference>
<dbReference type="InterPro" id="IPR003319">
    <property type="entry name" value="YMF19-like_N"/>
</dbReference>
<gene>
    <name evidence="9" type="primary">atp8</name>
</gene>
<dbReference type="Pfam" id="PF02326">
    <property type="entry name" value="YMF19"/>
    <property type="match status" value="1"/>
</dbReference>
<sequence length="65" mass="7635">MPQFDIFAFYPIVFWLTISLLAFYLFFTKSFVVNAARVLKLRSQLNELSSFFAVDLYSSLIKRSI</sequence>
<geneLocation type="mitochondrion" evidence="9"/>
<keyword evidence="9" id="KW-0378">Hydrolase</keyword>
<keyword evidence="4 9" id="KW-0496">Mitochondrion</keyword>
<dbReference type="GeneID" id="800337"/>
<evidence type="ECO:0000256" key="5">
    <source>
        <dbReference type="ARBA" id="ARBA00023136"/>
    </source>
</evidence>
<evidence type="ECO:0000256" key="1">
    <source>
        <dbReference type="ARBA" id="ARBA00004325"/>
    </source>
</evidence>
<keyword evidence="6" id="KW-0066">ATP synthesis</keyword>
<feature type="transmembrane region" description="Helical" evidence="7">
    <location>
        <begin position="6"/>
        <end position="27"/>
    </location>
</feature>
<comment type="subcellular location">
    <subcellularLocation>
        <location evidence="1">Mitochondrion membrane</location>
    </subcellularLocation>
</comment>
<name>Q9G8Z1_OCHDN</name>
<evidence type="ECO:0000256" key="6">
    <source>
        <dbReference type="ARBA" id="ARBA00023310"/>
    </source>
</evidence>
<evidence type="ECO:0000256" key="7">
    <source>
        <dbReference type="SAM" id="Phobius"/>
    </source>
</evidence>
<dbReference type="AlphaFoldDB" id="Q9G8Z1"/>
<dbReference type="GO" id="GO:0031966">
    <property type="term" value="C:mitochondrial membrane"/>
    <property type="evidence" value="ECO:0007669"/>
    <property type="project" value="UniProtKB-SubCell"/>
</dbReference>
<protein>
    <submittedName>
        <fullName evidence="9">ATP synthase F0 subunit 8</fullName>
        <ecNumber evidence="9">3.6.1.34</ecNumber>
    </submittedName>
</protein>
<evidence type="ECO:0000256" key="3">
    <source>
        <dbReference type="ARBA" id="ARBA00022989"/>
    </source>
</evidence>
<keyword evidence="2 7" id="KW-0812">Transmembrane</keyword>
<accession>Q9G8Z1</accession>
<organism evidence="9">
    <name type="scientific">Ochromonas danica</name>
    <name type="common">Golden alga</name>
    <name type="synonym">Chlorochromonas danica</name>
    <dbReference type="NCBI Taxonomy" id="2986"/>
    <lineage>
        <taxon>Eukaryota</taxon>
        <taxon>Sar</taxon>
        <taxon>Stramenopiles</taxon>
        <taxon>Ochrophyta</taxon>
        <taxon>Chrysophyceae</taxon>
        <taxon>Chromulinales</taxon>
        <taxon>Chromulinaceae</taxon>
        <taxon>Ochromonas</taxon>
    </lineage>
</organism>
<feature type="domain" description="ATP synthase YMF19-like N-terminal" evidence="8">
    <location>
        <begin position="2"/>
        <end position="50"/>
    </location>
</feature>
<keyword evidence="3 7" id="KW-1133">Transmembrane helix</keyword>
<keyword evidence="5 7" id="KW-0472">Membrane</keyword>
<evidence type="ECO:0000259" key="8">
    <source>
        <dbReference type="Pfam" id="PF02326"/>
    </source>
</evidence>
<dbReference type="EMBL" id="AF287134">
    <property type="protein sequence ID" value="AAG18415.1"/>
    <property type="molecule type" value="Genomic_DNA"/>
</dbReference>
<dbReference type="EC" id="3.6.1.34" evidence="9"/>
<evidence type="ECO:0000256" key="2">
    <source>
        <dbReference type="ARBA" id="ARBA00022692"/>
    </source>
</evidence>
<reference evidence="9" key="1">
    <citation type="submission" date="2000-07" db="EMBL/GenBank/DDBJ databases">
        <title>Phylogenetic relationships of stramenopile algae, based on complete mitochondrial genome sequences.</title>
        <authorList>
            <person name="Burger G."/>
            <person name="Lang B.F."/>
            <person name="Gray W.M.M.W."/>
        </authorList>
    </citation>
    <scope>NUCLEOTIDE SEQUENCE</scope>
</reference>
<dbReference type="RefSeq" id="NP_066449.1">
    <property type="nucleotide sequence ID" value="NC_002571.1"/>
</dbReference>
<proteinExistence type="predicted"/>
<evidence type="ECO:0000256" key="4">
    <source>
        <dbReference type="ARBA" id="ARBA00023128"/>
    </source>
</evidence>